<organism evidence="2 3">
    <name type="scientific">Lysobacter firmicutimachus</name>
    <dbReference type="NCBI Taxonomy" id="1792846"/>
    <lineage>
        <taxon>Bacteria</taxon>
        <taxon>Pseudomonadati</taxon>
        <taxon>Pseudomonadota</taxon>
        <taxon>Gammaproteobacteria</taxon>
        <taxon>Lysobacterales</taxon>
        <taxon>Lysobacteraceae</taxon>
        <taxon>Lysobacter</taxon>
    </lineage>
</organism>
<sequence length="253" mass="28446">MKNQCSRVNRRSVRGAAFVIAIVSALVGGQANAQMIVNDPVNYAAKLQQIAKDAAEFGKNASRWKETASHYQQQLIKLQRMNFGQARMEDSFPPRPLDYGMEDMCPGPGRGIRDQLTSAFRQAMPKLEGNVVDEQMAVCQRMVYAENAKYNESVSMLRNLMQRSREFAQIEGQRDSVNGSQGALAANDNEAYRFVARNQLELDYWQARMKAYDDYIDGLKWDHTRLAKRAMRGKKGALDGIVPTDVVKSALGQ</sequence>
<dbReference type="Proteomes" id="UP001387215">
    <property type="component" value="Unassembled WGS sequence"/>
</dbReference>
<gene>
    <name evidence="2" type="ORF">V2J18_04195</name>
</gene>
<reference evidence="2 3" key="1">
    <citation type="submission" date="2024-02" db="EMBL/GenBank/DDBJ databases">
        <title>Lysobacter Genome Sequencing and Mining.</title>
        <authorList>
            <person name="Bierman J."/>
            <person name="Walker M.C."/>
        </authorList>
    </citation>
    <scope>NUCLEOTIDE SEQUENCE [LARGE SCALE GENOMIC DNA]</scope>
    <source>
        <strain evidence="2 3">PB6250</strain>
    </source>
</reference>
<proteinExistence type="predicted"/>
<name>A0ABU8D149_9GAMM</name>
<dbReference type="RefSeq" id="WP_336131105.1">
    <property type="nucleotide sequence ID" value="NZ_JBANDL010000002.1"/>
</dbReference>
<comment type="caution">
    <text evidence="2">The sequence shown here is derived from an EMBL/GenBank/DDBJ whole genome shotgun (WGS) entry which is preliminary data.</text>
</comment>
<evidence type="ECO:0000313" key="3">
    <source>
        <dbReference type="Proteomes" id="UP001387215"/>
    </source>
</evidence>
<feature type="signal peptide" evidence="1">
    <location>
        <begin position="1"/>
        <end position="33"/>
    </location>
</feature>
<dbReference type="EMBL" id="JBANDL010000002">
    <property type="protein sequence ID" value="MEI2453877.1"/>
    <property type="molecule type" value="Genomic_DNA"/>
</dbReference>
<keyword evidence="1" id="KW-0732">Signal</keyword>
<feature type="chain" id="PRO_5046237704" evidence="1">
    <location>
        <begin position="34"/>
        <end position="253"/>
    </location>
</feature>
<protein>
    <submittedName>
        <fullName evidence="2">Uncharacterized protein</fullName>
    </submittedName>
</protein>
<accession>A0ABU8D149</accession>
<evidence type="ECO:0000256" key="1">
    <source>
        <dbReference type="SAM" id="SignalP"/>
    </source>
</evidence>
<keyword evidence="3" id="KW-1185">Reference proteome</keyword>
<evidence type="ECO:0000313" key="2">
    <source>
        <dbReference type="EMBL" id="MEI2453877.1"/>
    </source>
</evidence>